<dbReference type="InterPro" id="IPR045521">
    <property type="entry name" value="DUF6475"/>
</dbReference>
<evidence type="ECO:0000313" key="2">
    <source>
        <dbReference type="EMBL" id="KXA17100.1"/>
    </source>
</evidence>
<dbReference type="RefSeq" id="WP_005964098.1">
    <property type="nucleotide sequence ID" value="NZ_KQ956508.1"/>
</dbReference>
<dbReference type="PATRIC" id="fig|134605.3.peg.53"/>
<evidence type="ECO:0000313" key="3">
    <source>
        <dbReference type="Proteomes" id="UP000070617"/>
    </source>
</evidence>
<protein>
    <recommendedName>
        <fullName evidence="1">DUF6475 domain-containing protein</fullName>
    </recommendedName>
</protein>
<organism evidence="2 3">
    <name type="scientific">Fusobacterium equinum</name>
    <dbReference type="NCBI Taxonomy" id="134605"/>
    <lineage>
        <taxon>Bacteria</taxon>
        <taxon>Fusobacteriati</taxon>
        <taxon>Fusobacteriota</taxon>
        <taxon>Fusobacteriia</taxon>
        <taxon>Fusobacteriales</taxon>
        <taxon>Fusobacteriaceae</taxon>
        <taxon>Fusobacterium</taxon>
    </lineage>
</organism>
<comment type="caution">
    <text evidence="2">The sequence shown here is derived from an EMBL/GenBank/DDBJ whole genome shotgun (WGS) entry which is preliminary data.</text>
</comment>
<evidence type="ECO:0000259" key="1">
    <source>
        <dbReference type="Pfam" id="PF20081"/>
    </source>
</evidence>
<keyword evidence="3" id="KW-1185">Reference proteome</keyword>
<gene>
    <name evidence="2" type="ORF">HMPREF3206_00052</name>
</gene>
<dbReference type="AlphaFoldDB" id="A0A133NLF2"/>
<dbReference type="Pfam" id="PF20081">
    <property type="entry name" value="DUF6475"/>
    <property type="match status" value="1"/>
</dbReference>
<reference evidence="3" key="1">
    <citation type="submission" date="2016-01" db="EMBL/GenBank/DDBJ databases">
        <authorList>
            <person name="Mitreva M."/>
            <person name="Pepin K.H."/>
            <person name="Mihindukulasuriya K.A."/>
            <person name="Fulton R."/>
            <person name="Fronick C."/>
            <person name="O'Laughlin M."/>
            <person name="Miner T."/>
            <person name="Herter B."/>
            <person name="Rosa B.A."/>
            <person name="Cordes M."/>
            <person name="Tomlinson C."/>
            <person name="Wollam A."/>
            <person name="Palsikar V.B."/>
            <person name="Mardis E.R."/>
            <person name="Wilson R.K."/>
        </authorList>
    </citation>
    <scope>NUCLEOTIDE SEQUENCE [LARGE SCALE GENOMIC DNA]</scope>
    <source>
        <strain evidence="3">CMW8396</strain>
    </source>
</reference>
<dbReference type="Proteomes" id="UP000070617">
    <property type="component" value="Unassembled WGS sequence"/>
</dbReference>
<sequence length="211" mass="24293">MILKTFLQGMTIVETVLCKQMTKSQIDIYFRLLEDIPDKNFISGITRLMQERVYTNIPSPAEIRNYCLENRENDLLVRASEAKIKLKNALCQIGTYETVAFDDPVLHLLIRDLGGWCKVGSMLEKDFEDFMKFKFEKLYIAYATRQNTNIPTKFYGINHSENIVYIGNEQKTIAWITNYVSKHEENNIETKADVTNSLLEGKGGITCLVKS</sequence>
<dbReference type="STRING" id="134605.HMPREF3206_00052"/>
<proteinExistence type="predicted"/>
<feature type="domain" description="DUF6475" evidence="1">
    <location>
        <begin position="99"/>
        <end position="167"/>
    </location>
</feature>
<dbReference type="EMBL" id="LRPX01000002">
    <property type="protein sequence ID" value="KXA17100.1"/>
    <property type="molecule type" value="Genomic_DNA"/>
</dbReference>
<accession>A0A133NLF2</accession>
<name>A0A133NLF2_9FUSO</name>